<protein>
    <submittedName>
        <fullName evidence="8">TolC family outer membrane protein</fullName>
    </submittedName>
</protein>
<evidence type="ECO:0000313" key="9">
    <source>
        <dbReference type="Proteomes" id="UP001309705"/>
    </source>
</evidence>
<dbReference type="InterPro" id="IPR010130">
    <property type="entry name" value="T1SS_OMP_TolC"/>
</dbReference>
<dbReference type="Pfam" id="PF02321">
    <property type="entry name" value="OEP"/>
    <property type="match status" value="2"/>
</dbReference>
<evidence type="ECO:0000256" key="2">
    <source>
        <dbReference type="ARBA" id="ARBA00007613"/>
    </source>
</evidence>
<evidence type="ECO:0000256" key="3">
    <source>
        <dbReference type="ARBA" id="ARBA00022448"/>
    </source>
</evidence>
<dbReference type="InterPro" id="IPR051906">
    <property type="entry name" value="TolC-like"/>
</dbReference>
<reference evidence="8 9" key="1">
    <citation type="journal article" date="2017" name="Int. J. Syst. Evol. Microbiol.">
        <title>Brenneria populi subsp. brevivirga subsp. nov. isolated from symptomatic bark of Populus x euramericana canker, and description of Brenneria populi subsp. populi subsp. nov.</title>
        <authorList>
            <person name="Zheng M.H."/>
            <person name="Piao C.G."/>
            <person name="Xue H."/>
            <person name="Guo M.W."/>
            <person name="Li Y."/>
        </authorList>
    </citation>
    <scope>NUCLEOTIDE SEQUENCE [LARGE SCALE GENOMIC DNA]</scope>
    <source>
        <strain evidence="8 9">D9-5</strain>
    </source>
</reference>
<dbReference type="SUPFAM" id="SSF56954">
    <property type="entry name" value="Outer membrane efflux proteins (OEP)"/>
    <property type="match status" value="1"/>
</dbReference>
<name>A0ABU6JVC5_9GAMM</name>
<dbReference type="EMBL" id="JAYWTM010000024">
    <property type="protein sequence ID" value="MEC5344545.1"/>
    <property type="molecule type" value="Genomic_DNA"/>
</dbReference>
<dbReference type="NCBIfam" id="TIGR01844">
    <property type="entry name" value="type_I_sec_TolC"/>
    <property type="match status" value="1"/>
</dbReference>
<comment type="similarity">
    <text evidence="2">Belongs to the outer membrane factor (OMF) (TC 1.B.17) family.</text>
</comment>
<dbReference type="InterPro" id="IPR003423">
    <property type="entry name" value="OMP_efflux"/>
</dbReference>
<accession>A0ABU6JVC5</accession>
<dbReference type="Gene3D" id="1.20.1600.10">
    <property type="entry name" value="Outer membrane efflux proteins (OEP)"/>
    <property type="match status" value="1"/>
</dbReference>
<keyword evidence="5" id="KW-0812">Transmembrane</keyword>
<dbReference type="PANTHER" id="PTHR30026">
    <property type="entry name" value="OUTER MEMBRANE PROTEIN TOLC"/>
    <property type="match status" value="1"/>
</dbReference>
<evidence type="ECO:0000256" key="5">
    <source>
        <dbReference type="ARBA" id="ARBA00022692"/>
    </source>
</evidence>
<evidence type="ECO:0000256" key="1">
    <source>
        <dbReference type="ARBA" id="ARBA00004442"/>
    </source>
</evidence>
<comment type="subcellular location">
    <subcellularLocation>
        <location evidence="1">Cell outer membrane</location>
    </subcellularLocation>
</comment>
<keyword evidence="4" id="KW-1134">Transmembrane beta strand</keyword>
<keyword evidence="3" id="KW-0813">Transport</keyword>
<dbReference type="Proteomes" id="UP001309705">
    <property type="component" value="Unassembled WGS sequence"/>
</dbReference>
<comment type="caution">
    <text evidence="8">The sequence shown here is derived from an EMBL/GenBank/DDBJ whole genome shotgun (WGS) entry which is preliminary data.</text>
</comment>
<evidence type="ECO:0000256" key="6">
    <source>
        <dbReference type="ARBA" id="ARBA00023136"/>
    </source>
</evidence>
<dbReference type="PANTHER" id="PTHR30026:SF20">
    <property type="entry name" value="OUTER MEMBRANE PROTEIN TOLC"/>
    <property type="match status" value="1"/>
</dbReference>
<dbReference type="RefSeq" id="WP_327619342.1">
    <property type="nucleotide sequence ID" value="NZ_JAYWTM010000024.1"/>
</dbReference>
<evidence type="ECO:0000256" key="4">
    <source>
        <dbReference type="ARBA" id="ARBA00022452"/>
    </source>
</evidence>
<keyword evidence="9" id="KW-1185">Reference proteome</keyword>
<proteinExistence type="inferred from homology"/>
<evidence type="ECO:0000313" key="8">
    <source>
        <dbReference type="EMBL" id="MEC5344545.1"/>
    </source>
</evidence>
<evidence type="ECO:0000256" key="7">
    <source>
        <dbReference type="ARBA" id="ARBA00023237"/>
    </source>
</evidence>
<keyword evidence="6" id="KW-0472">Membrane</keyword>
<keyword evidence="7" id="KW-0998">Cell outer membrane</keyword>
<gene>
    <name evidence="8" type="ORF">VSX58_18280</name>
</gene>
<sequence>MRCVTHPRQTFIHRVRLLLWFVALGYSAPGQTMGLMEAWQRAVGHDPTFQAAIHERNANEEERNIGRAALLPKISYDYSNSRNDSTVTSSGRETERDYGSYASSLSLQQPLLDYEAWTRYQQGDATALLADEQLRDASQQLLVRLFQAYSNVLFSREQITLVQAQLRAYQEQYQLNQRLFQHGEGTRTDMLETEARLNLTQAQLIEAQDNLDISLRELETLVGIPIAAEQLAPLDPRFTPRQLQPNNYQHWQTVSLSHNAQLLALSQSLAVAKYEISRNRAGHFPQVTLVASMRKTESDTESSYNQKYDTRSIGIRVSVPIFAGGGVSAATRQAKERYAQTYQQKDEQTAAIQNELRRQFNLVTSSQAKIRAYELAERSALALVEATRKSVQGGERVNLDVLNAEQQLYSARRDLSEARYAWLTAWLQLRYYAGTLDDAVLRQLAGYFHHA</sequence>
<organism evidence="8 9">
    <name type="scientific">Brenneria populi</name>
    <dbReference type="NCBI Taxonomy" id="1505588"/>
    <lineage>
        <taxon>Bacteria</taxon>
        <taxon>Pseudomonadati</taxon>
        <taxon>Pseudomonadota</taxon>
        <taxon>Gammaproteobacteria</taxon>
        <taxon>Enterobacterales</taxon>
        <taxon>Pectobacteriaceae</taxon>
        <taxon>Brenneria</taxon>
    </lineage>
</organism>